<evidence type="ECO:0000313" key="4">
    <source>
        <dbReference type="Proteomes" id="UP000275137"/>
    </source>
</evidence>
<protein>
    <submittedName>
        <fullName evidence="3">Pentapeptide repeat-containing protein</fullName>
    </submittedName>
</protein>
<proteinExistence type="predicted"/>
<evidence type="ECO:0000256" key="1">
    <source>
        <dbReference type="ARBA" id="ARBA00022737"/>
    </source>
</evidence>
<feature type="chain" id="PRO_5017977923" evidence="2">
    <location>
        <begin position="21"/>
        <end position="341"/>
    </location>
</feature>
<dbReference type="RefSeq" id="WP_123237273.1">
    <property type="nucleotide sequence ID" value="NZ_RJVP01000003.1"/>
</dbReference>
<dbReference type="PANTHER" id="PTHR47485">
    <property type="entry name" value="THYLAKOID LUMENAL 17.4 KDA PROTEIN, CHLOROPLASTIC"/>
    <property type="match status" value="1"/>
</dbReference>
<keyword evidence="4" id="KW-1185">Reference proteome</keyword>
<feature type="signal peptide" evidence="2">
    <location>
        <begin position="1"/>
        <end position="20"/>
    </location>
</feature>
<accession>A0A3N0V0T2</accession>
<dbReference type="Gene3D" id="2.160.20.80">
    <property type="entry name" value="E3 ubiquitin-protein ligase SopA"/>
    <property type="match status" value="2"/>
</dbReference>
<dbReference type="EMBL" id="RJVP01000003">
    <property type="protein sequence ID" value="ROH86212.1"/>
    <property type="molecule type" value="Genomic_DNA"/>
</dbReference>
<name>A0A3N0V0T2_9PROT</name>
<dbReference type="PANTHER" id="PTHR47485:SF1">
    <property type="entry name" value="THYLAKOID LUMENAL 17.4 KDA PROTEIN, CHLOROPLASTIC"/>
    <property type="match status" value="1"/>
</dbReference>
<dbReference type="Pfam" id="PF00805">
    <property type="entry name" value="Pentapeptide"/>
    <property type="match status" value="3"/>
</dbReference>
<sequence>MKLIKTLLLALLLMASQAYAGEFGNHCTTGLSMERVHQTDCSVNTVFEGKTYCFGNQEAQATFQKDPKAIIAKAQAFYATLPEPEREKLTQAQADAIIASKQCDLSNKELGYLQLDKADLRHCTMVNTSFFGAYLRGADLSGANMQRAYLNLARLEGTNLSGADLTDAIIFQAIFDKTNFRGANLSNARMIGTLGAVDISEATVKNGRFGLDVGNQPMGQMKFDSVGGKFANTNFEGADLNIAAFRFADLRGANLRNTNLYRADLIRADLTGADLTGADLRDAEVDGAIFKDVKGLDTVKHLDTVKGQCKDCMPNVTEAAAPVHAASARQARLCMMQQARQ</sequence>
<keyword evidence="2" id="KW-0732">Signal</keyword>
<reference evidence="3 4" key="1">
    <citation type="submission" date="2018-10" db="EMBL/GenBank/DDBJ databases">
        <authorList>
            <person name="Chen W.-M."/>
        </authorList>
    </citation>
    <scope>NUCLEOTIDE SEQUENCE [LARGE SCALE GENOMIC DNA]</scope>
    <source>
        <strain evidence="3 4">H-5</strain>
    </source>
</reference>
<organism evidence="3 4">
    <name type="scientific">Pseudomethylobacillus aquaticus</name>
    <dbReference type="NCBI Taxonomy" id="2676064"/>
    <lineage>
        <taxon>Bacteria</taxon>
        <taxon>Pseudomonadati</taxon>
        <taxon>Pseudomonadota</taxon>
        <taxon>Betaproteobacteria</taxon>
        <taxon>Nitrosomonadales</taxon>
        <taxon>Methylophilaceae</taxon>
        <taxon>Pseudomethylobacillus</taxon>
    </lineage>
</organism>
<comment type="caution">
    <text evidence="3">The sequence shown here is derived from an EMBL/GenBank/DDBJ whole genome shotgun (WGS) entry which is preliminary data.</text>
</comment>
<dbReference type="SUPFAM" id="SSF141571">
    <property type="entry name" value="Pentapeptide repeat-like"/>
    <property type="match status" value="1"/>
</dbReference>
<dbReference type="InterPro" id="IPR001646">
    <property type="entry name" value="5peptide_repeat"/>
</dbReference>
<dbReference type="AlphaFoldDB" id="A0A3N0V0T2"/>
<evidence type="ECO:0000256" key="2">
    <source>
        <dbReference type="SAM" id="SignalP"/>
    </source>
</evidence>
<keyword evidence="1" id="KW-0677">Repeat</keyword>
<dbReference type="Proteomes" id="UP000275137">
    <property type="component" value="Unassembled WGS sequence"/>
</dbReference>
<evidence type="ECO:0000313" key="3">
    <source>
        <dbReference type="EMBL" id="ROH86212.1"/>
    </source>
</evidence>
<gene>
    <name evidence="3" type="ORF">ED236_07135</name>
</gene>